<dbReference type="PRINTS" id="PR01415">
    <property type="entry name" value="ANKYRIN"/>
</dbReference>
<accession>A0AA40AGK2</accession>
<dbReference type="Proteomes" id="UP001172102">
    <property type="component" value="Unassembled WGS sequence"/>
</dbReference>
<dbReference type="EMBL" id="JAUKUA010000004">
    <property type="protein sequence ID" value="KAK0715449.1"/>
    <property type="molecule type" value="Genomic_DNA"/>
</dbReference>
<reference evidence="4" key="1">
    <citation type="submission" date="2023-06" db="EMBL/GenBank/DDBJ databases">
        <title>Genome-scale phylogeny and comparative genomics of the fungal order Sordariales.</title>
        <authorList>
            <consortium name="Lawrence Berkeley National Laboratory"/>
            <person name="Hensen N."/>
            <person name="Bonometti L."/>
            <person name="Westerberg I."/>
            <person name="Brannstrom I.O."/>
            <person name="Guillou S."/>
            <person name="Cros-Aarteil S."/>
            <person name="Calhoun S."/>
            <person name="Haridas S."/>
            <person name="Kuo A."/>
            <person name="Mondo S."/>
            <person name="Pangilinan J."/>
            <person name="Riley R."/>
            <person name="Labutti K."/>
            <person name="Andreopoulos B."/>
            <person name="Lipzen A."/>
            <person name="Chen C."/>
            <person name="Yanf M."/>
            <person name="Daum C."/>
            <person name="Ng V."/>
            <person name="Clum A."/>
            <person name="Steindorff A."/>
            <person name="Ohm R."/>
            <person name="Martin F."/>
            <person name="Silar P."/>
            <person name="Natvig D."/>
            <person name="Lalanne C."/>
            <person name="Gautier V."/>
            <person name="Ament-Velasquez S.L."/>
            <person name="Kruys A."/>
            <person name="Hutchinson M.I."/>
            <person name="Powell A.J."/>
            <person name="Barry K."/>
            <person name="Miller A.N."/>
            <person name="Grigoriev I.V."/>
            <person name="Debuchy R."/>
            <person name="Gladieux P."/>
            <person name="Thoren M.H."/>
            <person name="Johannesson H."/>
        </authorList>
    </citation>
    <scope>NUCLEOTIDE SEQUENCE</scope>
    <source>
        <strain evidence="4">SMH4607-1</strain>
    </source>
</reference>
<dbReference type="InterPro" id="IPR002110">
    <property type="entry name" value="Ankyrin_rpt"/>
</dbReference>
<feature type="repeat" description="ANK" evidence="3">
    <location>
        <begin position="207"/>
        <end position="239"/>
    </location>
</feature>
<organism evidence="4 5">
    <name type="scientific">Lasiosphaeris hirsuta</name>
    <dbReference type="NCBI Taxonomy" id="260670"/>
    <lineage>
        <taxon>Eukaryota</taxon>
        <taxon>Fungi</taxon>
        <taxon>Dikarya</taxon>
        <taxon>Ascomycota</taxon>
        <taxon>Pezizomycotina</taxon>
        <taxon>Sordariomycetes</taxon>
        <taxon>Sordariomycetidae</taxon>
        <taxon>Sordariales</taxon>
        <taxon>Lasiosphaeriaceae</taxon>
        <taxon>Lasiosphaeris</taxon>
    </lineage>
</organism>
<keyword evidence="2 3" id="KW-0040">ANK repeat</keyword>
<dbReference type="AlphaFoldDB" id="A0AA40AGK2"/>
<evidence type="ECO:0000256" key="2">
    <source>
        <dbReference type="ARBA" id="ARBA00023043"/>
    </source>
</evidence>
<proteinExistence type="predicted"/>
<evidence type="ECO:0000313" key="5">
    <source>
        <dbReference type="Proteomes" id="UP001172102"/>
    </source>
</evidence>
<dbReference type="PROSITE" id="PS50088">
    <property type="entry name" value="ANK_REPEAT"/>
    <property type="match status" value="4"/>
</dbReference>
<protein>
    <submittedName>
        <fullName evidence="4">Ankyrin repeat-containing domain protein</fullName>
    </submittedName>
</protein>
<comment type="caution">
    <text evidence="4">The sequence shown here is derived from an EMBL/GenBank/DDBJ whole genome shotgun (WGS) entry which is preliminary data.</text>
</comment>
<feature type="repeat" description="ANK" evidence="3">
    <location>
        <begin position="100"/>
        <end position="132"/>
    </location>
</feature>
<dbReference type="SUPFAM" id="SSF48403">
    <property type="entry name" value="Ankyrin repeat"/>
    <property type="match status" value="1"/>
</dbReference>
<dbReference type="PANTHER" id="PTHR24198:SF165">
    <property type="entry name" value="ANKYRIN REPEAT-CONTAINING PROTEIN-RELATED"/>
    <property type="match status" value="1"/>
</dbReference>
<feature type="repeat" description="ANK" evidence="3">
    <location>
        <begin position="135"/>
        <end position="169"/>
    </location>
</feature>
<evidence type="ECO:0000313" key="4">
    <source>
        <dbReference type="EMBL" id="KAK0715449.1"/>
    </source>
</evidence>
<evidence type="ECO:0000256" key="3">
    <source>
        <dbReference type="PROSITE-ProRule" id="PRU00023"/>
    </source>
</evidence>
<dbReference type="Gene3D" id="1.25.40.20">
    <property type="entry name" value="Ankyrin repeat-containing domain"/>
    <property type="match status" value="1"/>
</dbReference>
<sequence length="329" mass="35049">MEMVKLLVGAGATFNQPGQSRKTILELCASESTLTGPRSRMFRFLLEKGADINNRWATPGDRRENSALTCIIENLGDDELAQLALDAGALVNDWGRSSWGGLTPIQAAAGRGHIRLVRMLLERGADINAPAAFKYGRTALQAACSRVEPDMDLIKLLIDQGADVNAKAGQRYGLTALQGAAIQGHIKLVLFLIDLGADVNAPPAHKHGRTALDGAAENGRLDMVQVLLNAGAKCSVGGRSGYDSAVEFAQGEGHWAVAELLADSKPSASSASLIEPDESEFILDTSVMGQLEGAEDSCGFTAGVEVPWLDQTEALEPPVLLREDLFDNW</sequence>
<name>A0AA40AGK2_9PEZI</name>
<dbReference type="InterPro" id="IPR036770">
    <property type="entry name" value="Ankyrin_rpt-contain_sf"/>
</dbReference>
<keyword evidence="5" id="KW-1185">Reference proteome</keyword>
<evidence type="ECO:0000256" key="1">
    <source>
        <dbReference type="ARBA" id="ARBA00022737"/>
    </source>
</evidence>
<dbReference type="PANTHER" id="PTHR24198">
    <property type="entry name" value="ANKYRIN REPEAT AND PROTEIN KINASE DOMAIN-CONTAINING PROTEIN"/>
    <property type="match status" value="1"/>
</dbReference>
<dbReference type="Pfam" id="PF13637">
    <property type="entry name" value="Ank_4"/>
    <property type="match status" value="1"/>
</dbReference>
<dbReference type="SMART" id="SM00248">
    <property type="entry name" value="ANK"/>
    <property type="match status" value="6"/>
</dbReference>
<feature type="repeat" description="ANK" evidence="3">
    <location>
        <begin position="172"/>
        <end position="204"/>
    </location>
</feature>
<dbReference type="PROSITE" id="PS50297">
    <property type="entry name" value="ANK_REP_REGION"/>
    <property type="match status" value="4"/>
</dbReference>
<keyword evidence="1" id="KW-0677">Repeat</keyword>
<gene>
    <name evidence="4" type="ORF">B0H67DRAFT_580732</name>
</gene>
<dbReference type="Pfam" id="PF12796">
    <property type="entry name" value="Ank_2"/>
    <property type="match status" value="1"/>
</dbReference>